<dbReference type="AlphaFoldDB" id="A0A1W6YFB3"/>
<gene>
    <name evidence="1" type="ORF">CAL12_02190</name>
</gene>
<name>A0A1W6YFB3_9BORD</name>
<dbReference type="InterPro" id="IPR023974">
    <property type="entry name" value="HxsD"/>
</dbReference>
<evidence type="ECO:0000313" key="2">
    <source>
        <dbReference type="Proteomes" id="UP000194151"/>
    </source>
</evidence>
<organism evidence="1 2">
    <name type="scientific">Bordetella genomosp. 8</name>
    <dbReference type="NCBI Taxonomy" id="1416806"/>
    <lineage>
        <taxon>Bacteria</taxon>
        <taxon>Pseudomonadati</taxon>
        <taxon>Pseudomonadota</taxon>
        <taxon>Betaproteobacteria</taxon>
        <taxon>Burkholderiales</taxon>
        <taxon>Alcaligenaceae</taxon>
        <taxon>Bordetella</taxon>
    </lineage>
</organism>
<dbReference type="NCBIfam" id="TIGR03976">
    <property type="entry name" value="chp_LLNDYxLRE"/>
    <property type="match status" value="1"/>
</dbReference>
<dbReference type="STRING" id="1416806.CAL12_02190"/>
<sequence>MNLKFDSRAFSLLAVQKACHRFSNVASFEVAIEESPSATTISVSVSPLVEKSAEGLTYLERRLRNEVLDQQLREQIRSQTEGVRNLILSHAFSKTGLIAGADTPASL</sequence>
<accession>A0A1W6YFB3</accession>
<evidence type="ECO:0000313" key="1">
    <source>
        <dbReference type="EMBL" id="ARP79751.1"/>
    </source>
</evidence>
<dbReference type="KEGG" id="bgv:CAL12_02190"/>
<protein>
    <submittedName>
        <fullName evidence="1">His-Xaa-Ser system protein HxsD</fullName>
    </submittedName>
</protein>
<keyword evidence="2" id="KW-1185">Reference proteome</keyword>
<dbReference type="Proteomes" id="UP000194151">
    <property type="component" value="Chromosome"/>
</dbReference>
<reference evidence="1 2" key="1">
    <citation type="submission" date="2017-05" db="EMBL/GenBank/DDBJ databases">
        <title>Complete and WGS of Bordetella genogroups.</title>
        <authorList>
            <person name="Spilker T."/>
            <person name="LiPuma J."/>
        </authorList>
    </citation>
    <scope>NUCLEOTIDE SEQUENCE [LARGE SCALE GENOMIC DNA]</scope>
    <source>
        <strain evidence="1 2">AU19157</strain>
    </source>
</reference>
<proteinExistence type="predicted"/>
<dbReference type="EMBL" id="CP021108">
    <property type="protein sequence ID" value="ARP79751.1"/>
    <property type="molecule type" value="Genomic_DNA"/>
</dbReference>